<dbReference type="EMBL" id="AYXG01000225">
    <property type="protein sequence ID" value="EWC58933.1"/>
    <property type="molecule type" value="Genomic_DNA"/>
</dbReference>
<gene>
    <name evidence="2" type="ORF">UO65_5803</name>
</gene>
<evidence type="ECO:0000313" key="2">
    <source>
        <dbReference type="EMBL" id="EWC58933.1"/>
    </source>
</evidence>
<evidence type="ECO:0000256" key="1">
    <source>
        <dbReference type="SAM" id="MobiDB-lite"/>
    </source>
</evidence>
<comment type="caution">
    <text evidence="2">The sequence shown here is derived from an EMBL/GenBank/DDBJ whole genome shotgun (WGS) entry which is preliminary data.</text>
</comment>
<keyword evidence="3" id="KW-1185">Reference proteome</keyword>
<dbReference type="Proteomes" id="UP000019277">
    <property type="component" value="Unassembled WGS sequence"/>
</dbReference>
<accession>W7IEH0</accession>
<protein>
    <submittedName>
        <fullName evidence="2">Uncharacterized protein</fullName>
    </submittedName>
</protein>
<organism evidence="2 3">
    <name type="scientific">Actinokineospora spheciospongiae</name>
    <dbReference type="NCBI Taxonomy" id="909613"/>
    <lineage>
        <taxon>Bacteria</taxon>
        <taxon>Bacillati</taxon>
        <taxon>Actinomycetota</taxon>
        <taxon>Actinomycetes</taxon>
        <taxon>Pseudonocardiales</taxon>
        <taxon>Pseudonocardiaceae</taxon>
        <taxon>Actinokineospora</taxon>
    </lineage>
</organism>
<sequence>MQRGGCAHGSPFSFGRAGVLDRPQSAWHGRREFGARGVRPVDNSARCRPGPVDNRGRGGAGAGVGTSADMQEFLRFRIGNSPSVM</sequence>
<reference evidence="2 3" key="1">
    <citation type="journal article" date="2014" name="Genome Announc.">
        <title>Draft Genome Sequence of the Antitrypanosomally Active Sponge-Associated Bacterium Actinokineospora sp. Strain EG49.</title>
        <authorList>
            <person name="Harjes J."/>
            <person name="Ryu T."/>
            <person name="Abdelmohsen U.R."/>
            <person name="Moitinho-Silva L."/>
            <person name="Horn H."/>
            <person name="Ravasi T."/>
            <person name="Hentschel U."/>
        </authorList>
    </citation>
    <scope>NUCLEOTIDE SEQUENCE [LARGE SCALE GENOMIC DNA]</scope>
    <source>
        <strain evidence="2 3">EG49</strain>
    </source>
</reference>
<dbReference type="AlphaFoldDB" id="W7IEH0"/>
<feature type="region of interest" description="Disordered" evidence="1">
    <location>
        <begin position="1"/>
        <end position="66"/>
    </location>
</feature>
<proteinExistence type="predicted"/>
<name>W7IEH0_9PSEU</name>
<dbReference type="STRING" id="909613.UO65_5803"/>
<evidence type="ECO:0000313" key="3">
    <source>
        <dbReference type="Proteomes" id="UP000019277"/>
    </source>
</evidence>